<feature type="compositionally biased region" description="Basic and acidic residues" evidence="2">
    <location>
        <begin position="395"/>
        <end position="408"/>
    </location>
</feature>
<evidence type="ECO:0000313" key="5">
    <source>
        <dbReference type="Proteomes" id="UP000290900"/>
    </source>
</evidence>
<feature type="transmembrane region" description="Helical" evidence="3">
    <location>
        <begin position="102"/>
        <end position="126"/>
    </location>
</feature>
<dbReference type="Proteomes" id="UP000290900">
    <property type="component" value="Unassembled WGS sequence"/>
</dbReference>
<gene>
    <name evidence="4" type="ORF">BRENAR_LOCUS1534</name>
</gene>
<evidence type="ECO:0000256" key="1">
    <source>
        <dbReference type="SAM" id="Coils"/>
    </source>
</evidence>
<feature type="region of interest" description="Disordered" evidence="2">
    <location>
        <begin position="385"/>
        <end position="410"/>
    </location>
</feature>
<evidence type="ECO:0000313" key="4">
    <source>
        <dbReference type="EMBL" id="VEU20799.1"/>
    </source>
</evidence>
<feature type="coiled-coil region" evidence="1">
    <location>
        <begin position="633"/>
        <end position="704"/>
    </location>
</feature>
<evidence type="ECO:0000256" key="3">
    <source>
        <dbReference type="SAM" id="Phobius"/>
    </source>
</evidence>
<dbReference type="FunCoup" id="A0A448YIP3">
    <property type="interactions" value="48"/>
</dbReference>
<reference evidence="4 5" key="1">
    <citation type="submission" date="2018-12" db="EMBL/GenBank/DDBJ databases">
        <authorList>
            <person name="Tiukova I."/>
            <person name="Dainat J."/>
        </authorList>
    </citation>
    <scope>NUCLEOTIDE SEQUENCE [LARGE SCALE GENOMIC DNA]</scope>
</reference>
<feature type="compositionally biased region" description="Low complexity" evidence="2">
    <location>
        <begin position="317"/>
        <end position="337"/>
    </location>
</feature>
<dbReference type="EMBL" id="CAACVR010000007">
    <property type="protein sequence ID" value="VEU20799.1"/>
    <property type="molecule type" value="Genomic_DNA"/>
</dbReference>
<feature type="coiled-coil region" evidence="1">
    <location>
        <begin position="737"/>
        <end position="792"/>
    </location>
</feature>
<feature type="region of interest" description="Disordered" evidence="2">
    <location>
        <begin position="1"/>
        <end position="24"/>
    </location>
</feature>
<feature type="transmembrane region" description="Helical" evidence="3">
    <location>
        <begin position="37"/>
        <end position="61"/>
    </location>
</feature>
<sequence length="832" mass="93844">MFDNKEGSRTQPEQAQNDPTGGTSGAIIRPYPLMDTFAALAIMMVFPNWLSVLVLVLHILLGNPKFLESSISLFFRHKLSGLHSEADESLVVFANDYSLSSFLSYFSLDSFMVAVLLFVNPSILDYAKLLAKAIVAVRLTSTKYRHIFDAIASSVLLLFTEKLIHFLIQYIQLGKFDASLPFLLSFSSSSSSSPESVLSSSSASSPSASTMSFSPFAVSDLLTSTYIVSRRNPLKLLMYHLSLSNLESASKIAFGFEYIIEFFYSTLAVYTIMHRLNPLLSRLVFYNSISKSLDSLTTVAIPTRLHISHSNTISSQPRSRPLTASSSTSSRNLTPLSARGPLSTAIPRTNGNGRASSLEGTLETIAVPEEVSKSVLPALFSENEFSSLSPSDSVSSRDSDPMMDDMSHSKTPASFPLDQQVGIMNDISSSSLVVAQNFENYCRVVLFPSSIMASTNVMTNSKGKLNPFLEKKMKYMVNKFQQPLWVFVNAARTMFGRKDLYSGDYYQHNAVVATDPTVGGYVRSSNGSPQCFVWYTGETAVAFELRNITLDQLLVRVNGIIWEHVTSADLYGRELVMVNGLSPLSQYDVDFIKILENGELRHFATTTVSTIHKNRTLTESKPSTPLATLQESVVTTQNAIDREKAKLKKLKTDWRKRSTALKAEIESLNNRSNISDESRNYKKVESLRQAVAKLDVEVSNLSKRFEEFYAQQTEVDEKFLDQKRTYESEVRFYKSFEEDYEKKVQEQQDIIKDVTTERNQLLQKKDKLQQKKDRIQNDIDVIERDIEELKTREISLRRGQRKERGDKRERKYLLLMSDINKYENQLKSGFRP</sequence>
<feature type="transmembrane region" description="Helical" evidence="3">
    <location>
        <begin position="147"/>
        <end position="168"/>
    </location>
</feature>
<keyword evidence="3" id="KW-0472">Membrane</keyword>
<accession>A0A448YIP3</accession>
<feature type="region of interest" description="Disordered" evidence="2">
    <location>
        <begin position="311"/>
        <end position="356"/>
    </location>
</feature>
<protein>
    <submittedName>
        <fullName evidence="4">DEKNAAC101727</fullName>
    </submittedName>
</protein>
<proteinExistence type="predicted"/>
<keyword evidence="3" id="KW-1133">Transmembrane helix</keyword>
<keyword evidence="3" id="KW-0812">Transmembrane</keyword>
<dbReference type="InParanoid" id="A0A448YIP3"/>
<keyword evidence="5" id="KW-1185">Reference proteome</keyword>
<organism evidence="4 5">
    <name type="scientific">Brettanomyces naardenensis</name>
    <name type="common">Yeast</name>
    <dbReference type="NCBI Taxonomy" id="13370"/>
    <lineage>
        <taxon>Eukaryota</taxon>
        <taxon>Fungi</taxon>
        <taxon>Dikarya</taxon>
        <taxon>Ascomycota</taxon>
        <taxon>Saccharomycotina</taxon>
        <taxon>Pichiomycetes</taxon>
        <taxon>Pichiales</taxon>
        <taxon>Pichiaceae</taxon>
        <taxon>Brettanomyces</taxon>
    </lineage>
</organism>
<evidence type="ECO:0000256" key="2">
    <source>
        <dbReference type="SAM" id="MobiDB-lite"/>
    </source>
</evidence>
<keyword evidence="1" id="KW-0175">Coiled coil</keyword>
<feature type="compositionally biased region" description="Polar residues" evidence="2">
    <location>
        <begin position="346"/>
        <end position="356"/>
    </location>
</feature>
<dbReference type="OrthoDB" id="4158994at2759"/>
<name>A0A448YIP3_BRENA</name>
<dbReference type="AlphaFoldDB" id="A0A448YIP3"/>
<feature type="compositionally biased region" description="Polar residues" evidence="2">
    <location>
        <begin position="9"/>
        <end position="21"/>
    </location>
</feature>